<sequence>MGEDQIEFGSRRRVLLPGPGEAEAEAFCAAHAWRRVAEGWLDPQTKREYKITWSCGPAVQFHYVEDDLAGQRYVQTSGSNLHILNLYAGFADEELPIWQLEDLIEQVDLAADPIRRGLALIRLGVGAPPILDDAVFTRIAAGLADSAKEVRDMSILASLYAAYSSLRPLLRSVSENDEVQDLRDRAGAILAAFDNMGVRTADR</sequence>
<dbReference type="EMBL" id="QZFU01000028">
    <property type="protein sequence ID" value="RJO72542.1"/>
    <property type="molecule type" value="Genomic_DNA"/>
</dbReference>
<evidence type="ECO:0000313" key="2">
    <source>
        <dbReference type="Proteomes" id="UP000266677"/>
    </source>
</evidence>
<dbReference type="AlphaFoldDB" id="A0A3A4KRM4"/>
<keyword evidence="2" id="KW-1185">Reference proteome</keyword>
<name>A0A3A4KRM4_9NOCA</name>
<evidence type="ECO:0000313" key="1">
    <source>
        <dbReference type="EMBL" id="RJO72542.1"/>
    </source>
</evidence>
<gene>
    <name evidence="1" type="ORF">D5S18_22490</name>
</gene>
<accession>A0A3A4KRM4</accession>
<dbReference type="OrthoDB" id="5194273at2"/>
<reference evidence="1 2" key="1">
    <citation type="submission" date="2018-09" db="EMBL/GenBank/DDBJ databases">
        <title>YIM PH21274 draft genome.</title>
        <authorList>
            <person name="Miao C."/>
        </authorList>
    </citation>
    <scope>NUCLEOTIDE SEQUENCE [LARGE SCALE GENOMIC DNA]</scope>
    <source>
        <strain evidence="1 2">YIM PH 21724</strain>
    </source>
</reference>
<proteinExistence type="predicted"/>
<dbReference type="Proteomes" id="UP000266677">
    <property type="component" value="Unassembled WGS sequence"/>
</dbReference>
<comment type="caution">
    <text evidence="1">The sequence shown here is derived from an EMBL/GenBank/DDBJ whole genome shotgun (WGS) entry which is preliminary data.</text>
</comment>
<protein>
    <submittedName>
        <fullName evidence="1">Uncharacterized protein</fullName>
    </submittedName>
</protein>
<organism evidence="1 2">
    <name type="scientific">Nocardia panacis</name>
    <dbReference type="NCBI Taxonomy" id="2340916"/>
    <lineage>
        <taxon>Bacteria</taxon>
        <taxon>Bacillati</taxon>
        <taxon>Actinomycetota</taxon>
        <taxon>Actinomycetes</taxon>
        <taxon>Mycobacteriales</taxon>
        <taxon>Nocardiaceae</taxon>
        <taxon>Nocardia</taxon>
    </lineage>
</organism>
<dbReference type="RefSeq" id="WP_120043067.1">
    <property type="nucleotide sequence ID" value="NZ_QZFU01000028.1"/>
</dbReference>